<evidence type="ECO:0000256" key="1">
    <source>
        <dbReference type="SAM" id="Phobius"/>
    </source>
</evidence>
<dbReference type="EMBL" id="CP000319">
    <property type="protein sequence ID" value="ABE62444.1"/>
    <property type="molecule type" value="Genomic_DNA"/>
</dbReference>
<dbReference type="KEGG" id="nha:Nham_1625"/>
<evidence type="ECO:0000313" key="2">
    <source>
        <dbReference type="EMBL" id="ABE62444.1"/>
    </source>
</evidence>
<accession>Q1QMV3</accession>
<dbReference type="STRING" id="323097.Nham_1625"/>
<feature type="transmembrane region" description="Helical" evidence="1">
    <location>
        <begin position="46"/>
        <end position="65"/>
    </location>
</feature>
<evidence type="ECO:0000313" key="3">
    <source>
        <dbReference type="Proteomes" id="UP000001953"/>
    </source>
</evidence>
<keyword evidence="1" id="KW-1133">Transmembrane helix</keyword>
<dbReference type="OrthoDB" id="9858716at2"/>
<keyword evidence="3" id="KW-1185">Reference proteome</keyword>
<dbReference type="RefSeq" id="WP_011510129.1">
    <property type="nucleotide sequence ID" value="NC_007964.1"/>
</dbReference>
<proteinExistence type="predicted"/>
<dbReference type="HOGENOM" id="CLU_1641940_0_0_5"/>
<organism evidence="2 3">
    <name type="scientific">Nitrobacter hamburgensis (strain DSM 10229 / NCIMB 13809 / X14)</name>
    <dbReference type="NCBI Taxonomy" id="323097"/>
    <lineage>
        <taxon>Bacteria</taxon>
        <taxon>Pseudomonadati</taxon>
        <taxon>Pseudomonadota</taxon>
        <taxon>Alphaproteobacteria</taxon>
        <taxon>Hyphomicrobiales</taxon>
        <taxon>Nitrobacteraceae</taxon>
        <taxon>Nitrobacter</taxon>
    </lineage>
</organism>
<sequence>MYGLGGRPEYSIFAKVGDKLWAYAIDPVLRFVIGNDDTTSLIRIRAGIQITLLVAVALIPVSFFWNTGHVLTASGLLFDIAGAARLFLLEEITHSLSGFKPNEYDNYPSSAMRELIMPEGINEEKINDHPISFFYYKKRGVLFLFLGFVLQMLGDFFLISE</sequence>
<dbReference type="Proteomes" id="UP000001953">
    <property type="component" value="Chromosome"/>
</dbReference>
<keyword evidence="1" id="KW-0812">Transmembrane</keyword>
<keyword evidence="1" id="KW-0472">Membrane</keyword>
<reference evidence="2 3" key="1">
    <citation type="submission" date="2006-03" db="EMBL/GenBank/DDBJ databases">
        <title>Complete sequence of chromosome of Nitrobacter hamburgensis X14.</title>
        <authorList>
            <consortium name="US DOE Joint Genome Institute"/>
            <person name="Copeland A."/>
            <person name="Lucas S."/>
            <person name="Lapidus A."/>
            <person name="Barry K."/>
            <person name="Detter J.C."/>
            <person name="Glavina del Rio T."/>
            <person name="Hammon N."/>
            <person name="Israni S."/>
            <person name="Dalin E."/>
            <person name="Tice H."/>
            <person name="Pitluck S."/>
            <person name="Chain P."/>
            <person name="Malfatti S."/>
            <person name="Shin M."/>
            <person name="Vergez L."/>
            <person name="Schmutz J."/>
            <person name="Larimer F."/>
            <person name="Land M."/>
            <person name="Hauser L."/>
            <person name="Kyrpides N."/>
            <person name="Ivanova N."/>
            <person name="Ward B."/>
            <person name="Arp D."/>
            <person name="Klotz M."/>
            <person name="Stein L."/>
            <person name="O'Mullan G."/>
            <person name="Starkenburg S."/>
            <person name="Sayavedra L."/>
            <person name="Poret-Peterson A.T."/>
            <person name="Gentry M.E."/>
            <person name="Bruce D."/>
            <person name="Richardson P."/>
        </authorList>
    </citation>
    <scope>NUCLEOTIDE SEQUENCE [LARGE SCALE GENOMIC DNA]</scope>
    <source>
        <strain evidence="3">DSM 10229 / NCIMB 13809 / X14</strain>
    </source>
</reference>
<protein>
    <submittedName>
        <fullName evidence="2">Uncharacterized protein</fullName>
    </submittedName>
</protein>
<gene>
    <name evidence="2" type="ordered locus">Nham_1625</name>
</gene>
<dbReference type="AlphaFoldDB" id="Q1QMV3"/>
<feature type="transmembrane region" description="Helical" evidence="1">
    <location>
        <begin position="141"/>
        <end position="159"/>
    </location>
</feature>
<name>Q1QMV3_NITHX</name>